<feature type="compositionally biased region" description="Low complexity" evidence="1">
    <location>
        <begin position="226"/>
        <end position="237"/>
    </location>
</feature>
<evidence type="ECO:0000313" key="2">
    <source>
        <dbReference type="EMBL" id="KAJ3831089.1"/>
    </source>
</evidence>
<comment type="caution">
    <text evidence="2">The sequence shown here is derived from an EMBL/GenBank/DDBJ whole genome shotgun (WGS) entry which is preliminary data.</text>
</comment>
<keyword evidence="3" id="KW-1185">Reference proteome</keyword>
<name>A0AA38U2A4_9AGAR</name>
<feature type="region of interest" description="Disordered" evidence="1">
    <location>
        <begin position="146"/>
        <end position="207"/>
    </location>
</feature>
<feature type="compositionally biased region" description="Basic residues" evidence="1">
    <location>
        <begin position="173"/>
        <end position="190"/>
    </location>
</feature>
<reference evidence="2" key="1">
    <citation type="submission" date="2022-08" db="EMBL/GenBank/DDBJ databases">
        <authorList>
            <consortium name="DOE Joint Genome Institute"/>
            <person name="Min B."/>
            <person name="Riley R."/>
            <person name="Sierra-Patev S."/>
            <person name="Naranjo-Ortiz M."/>
            <person name="Looney B."/>
            <person name="Konkel Z."/>
            <person name="Slot J.C."/>
            <person name="Sakamoto Y."/>
            <person name="Steenwyk J.L."/>
            <person name="Rokas A."/>
            <person name="Carro J."/>
            <person name="Camarero S."/>
            <person name="Ferreira P."/>
            <person name="Molpeceres G."/>
            <person name="Ruiz-Duenas F.J."/>
            <person name="Serrano A."/>
            <person name="Henrissat B."/>
            <person name="Drula E."/>
            <person name="Hughes K.W."/>
            <person name="Mata J.L."/>
            <person name="Ishikawa N.K."/>
            <person name="Vargas-Isla R."/>
            <person name="Ushijima S."/>
            <person name="Smith C.A."/>
            <person name="Ahrendt S."/>
            <person name="Andreopoulos W."/>
            <person name="He G."/>
            <person name="Labutti K."/>
            <person name="Lipzen A."/>
            <person name="Ng V."/>
            <person name="Sandor L."/>
            <person name="Barry K."/>
            <person name="Martinez A.T."/>
            <person name="Xiao Y."/>
            <person name="Gibbons J.G."/>
            <person name="Terashima K."/>
            <person name="Hibbett D.S."/>
            <person name="Grigoriev I.V."/>
        </authorList>
    </citation>
    <scope>NUCLEOTIDE SEQUENCE</scope>
    <source>
        <strain evidence="2">TFB9207</strain>
    </source>
</reference>
<feature type="region of interest" description="Disordered" evidence="1">
    <location>
        <begin position="226"/>
        <end position="247"/>
    </location>
</feature>
<organism evidence="2 3">
    <name type="scientific">Lentinula raphanica</name>
    <dbReference type="NCBI Taxonomy" id="153919"/>
    <lineage>
        <taxon>Eukaryota</taxon>
        <taxon>Fungi</taxon>
        <taxon>Dikarya</taxon>
        <taxon>Basidiomycota</taxon>
        <taxon>Agaricomycotina</taxon>
        <taxon>Agaricomycetes</taxon>
        <taxon>Agaricomycetidae</taxon>
        <taxon>Agaricales</taxon>
        <taxon>Marasmiineae</taxon>
        <taxon>Omphalotaceae</taxon>
        <taxon>Lentinula</taxon>
    </lineage>
</organism>
<dbReference type="AlphaFoldDB" id="A0AA38U2A4"/>
<protein>
    <submittedName>
        <fullName evidence="2">Uncharacterized protein</fullName>
    </submittedName>
</protein>
<evidence type="ECO:0000256" key="1">
    <source>
        <dbReference type="SAM" id="MobiDB-lite"/>
    </source>
</evidence>
<proteinExistence type="predicted"/>
<evidence type="ECO:0000313" key="3">
    <source>
        <dbReference type="Proteomes" id="UP001163846"/>
    </source>
</evidence>
<dbReference type="Proteomes" id="UP001163846">
    <property type="component" value="Unassembled WGS sequence"/>
</dbReference>
<sequence length="297" mass="33014">MPSTAPTYNENPTFAGSIPPGFTGTRYGEALVGLRLAFDQYNRTGYLKDLGKCMNPRTPGKVHDYTVLTGGQRANQAEMGPRRFCGTKDCCNPDDVWGPPRDYQHIPVPVCDRRELADQYAFWLESMGRDTQAKNIQNHFLEDADVPQEADSSSAGRQIPHDPRKILSSPIRPQKRKPVTQRSIPSKRTKFSQANSKDSRSEYDDSESEVEIVDVKYVGNGSLSTHSTTSFASASPSRIGRPSGHYTSGPSAKDCVFTCEELIVACKRLEEKVTEVVVDKDLKAAIRSLKEMMDIFV</sequence>
<dbReference type="EMBL" id="MU807819">
    <property type="protein sequence ID" value="KAJ3831089.1"/>
    <property type="molecule type" value="Genomic_DNA"/>
</dbReference>
<gene>
    <name evidence="2" type="ORF">F5878DRAFT_667937</name>
</gene>
<accession>A0AA38U2A4</accession>